<reference evidence="1" key="1">
    <citation type="submission" date="2016-06" db="UniProtKB">
        <authorList>
            <consortium name="WormBaseParasite"/>
        </authorList>
    </citation>
    <scope>IDENTIFICATION</scope>
</reference>
<sequence length="125" mass="13846">LDPWIIRSKGTVLLLCLVIKGENLFILHLSVAPLPYCRCLFLASNANLTIMIRTCAMDSGSLTADTEIVRMSHCGHFVLDDIYYSGCVQTCRSDGCNVASRQRFQFIDGLLIAVVLLFVSRAMNS</sequence>
<dbReference type="PANTHER" id="PTHR38332:SF1">
    <property type="entry name" value="RE49668P"/>
    <property type="match status" value="1"/>
</dbReference>
<evidence type="ECO:0000313" key="1">
    <source>
        <dbReference type="WBParaSite" id="SBAD_0001034001-mRNA-1"/>
    </source>
</evidence>
<accession>A0A183J290</accession>
<dbReference type="PANTHER" id="PTHR38332">
    <property type="entry name" value="PROTEIN CBG11604"/>
    <property type="match status" value="1"/>
</dbReference>
<protein>
    <submittedName>
        <fullName evidence="1">Secreted protein</fullName>
    </submittedName>
</protein>
<proteinExistence type="predicted"/>
<name>A0A183J290_9BILA</name>
<organism evidence="1">
    <name type="scientific">Soboliphyme baturini</name>
    <dbReference type="NCBI Taxonomy" id="241478"/>
    <lineage>
        <taxon>Eukaryota</taxon>
        <taxon>Metazoa</taxon>
        <taxon>Ecdysozoa</taxon>
        <taxon>Nematoda</taxon>
        <taxon>Enoplea</taxon>
        <taxon>Dorylaimia</taxon>
        <taxon>Dioctophymatida</taxon>
        <taxon>Dioctophymatoidea</taxon>
        <taxon>Soboliphymatidae</taxon>
        <taxon>Soboliphyme</taxon>
    </lineage>
</organism>
<dbReference type="WBParaSite" id="SBAD_0001034001-mRNA-1">
    <property type="protein sequence ID" value="SBAD_0001034001-mRNA-1"/>
    <property type="gene ID" value="SBAD_0001034001"/>
</dbReference>
<dbReference type="AlphaFoldDB" id="A0A183J290"/>